<reference evidence="3" key="1">
    <citation type="submission" date="2025-08" db="UniProtKB">
        <authorList>
            <consortium name="RefSeq"/>
        </authorList>
    </citation>
    <scope>IDENTIFICATION</scope>
</reference>
<evidence type="ECO:0000313" key="3">
    <source>
        <dbReference type="RefSeq" id="XP_026731436.1"/>
    </source>
</evidence>
<dbReference type="GeneID" id="113496429"/>
<keyword evidence="1" id="KW-0732">Signal</keyword>
<feature type="signal peptide" evidence="1">
    <location>
        <begin position="1"/>
        <end position="17"/>
    </location>
</feature>
<keyword evidence="2" id="KW-1185">Reference proteome</keyword>
<dbReference type="InParanoid" id="A0A7E5VTG2"/>
<dbReference type="Proteomes" id="UP000322000">
    <property type="component" value="Chromosome 8"/>
</dbReference>
<sequence length="797" mass="89959">MKKIIFNLIFLISLSKCAVVPSIPAHLRDCYRAGAGVSYLSAPRRLDVYLSLLRKLELNFQLDMRLFSTALLRSLRLDGIEQSSANAVETEFILPYRASNFQFHKYKILMDIFIPSQDLIRVNETLTVSETCLLHRMLSSTVRRWERGDENVVCPLTQQLSENSNNMETQSSGRINSRCPIEEGVIQTHWGTISAGTLVSAIAASLESQRVSVTDILNANIFKQDVAEPLMISAKQEWFEDIETLDPVAQPVQRQSDVADISNIWVATLAGDLAEVVVNQGPRVGSESRNILVGSNNRWNDTFLPRDHYIFPQNSSIVDWHFTDAEILAGIDGLILSSYAPKWMALRRTLKLSQIIDMYYSNEGVSFDPTVKACNRQSLFSNTVNRTDLFTETSRFAHVLSLRQITVYIPVEEMERITNAAVTAFMDYVPTVLRRNHRDCQVTNSAPIIDLIVATDASWKGYDVEQFMSWIGGSLEINMQRGSIGLLHGNTGAWIAPPSYNLTTLNSHIRNYTDEWPNRLNLPRVMSTILQHSLNKTLLDISKNASAGPSTVVLIVSPTDRPSNTEMEQTRQLMTSLRSTYFDVYFAYVATDLSDFQNINNEYLDYSELFLRTPSTSVQDVIDAVDTYIVKSNIPTRLMGAQCPFNNTAFQQVEYEDYVLPNRQAFYRIHPYYLRQQNFIQVQFRTAGQGDVLVCMWRGAEAAHSCQVLPERGAHAFNLSTPCPSPDFCPPAHFTVTATSTTNMCANNDCRFPHQVGYYITHAGLRCLPLRGDSNILKPCITLLVIISSFLFILSEK</sequence>
<dbReference type="RefSeq" id="XP_026731436.1">
    <property type="nucleotide sequence ID" value="XM_026875635.1"/>
</dbReference>
<dbReference type="OrthoDB" id="549017at2759"/>
<feature type="chain" id="PRO_5028922725" evidence="1">
    <location>
        <begin position="18"/>
        <end position="797"/>
    </location>
</feature>
<proteinExistence type="predicted"/>
<name>A0A7E5VTG2_TRINI</name>
<evidence type="ECO:0000313" key="2">
    <source>
        <dbReference type="Proteomes" id="UP000322000"/>
    </source>
</evidence>
<gene>
    <name evidence="3" type="primary">LOC113496429</name>
</gene>
<protein>
    <submittedName>
        <fullName evidence="3">Uncharacterized protein LOC113496429</fullName>
    </submittedName>
</protein>
<accession>A0A7E5VTG2</accession>
<dbReference type="AlphaFoldDB" id="A0A7E5VTG2"/>
<organism evidence="2 3">
    <name type="scientific">Trichoplusia ni</name>
    <name type="common">Cabbage looper</name>
    <dbReference type="NCBI Taxonomy" id="7111"/>
    <lineage>
        <taxon>Eukaryota</taxon>
        <taxon>Metazoa</taxon>
        <taxon>Ecdysozoa</taxon>
        <taxon>Arthropoda</taxon>
        <taxon>Hexapoda</taxon>
        <taxon>Insecta</taxon>
        <taxon>Pterygota</taxon>
        <taxon>Neoptera</taxon>
        <taxon>Endopterygota</taxon>
        <taxon>Lepidoptera</taxon>
        <taxon>Glossata</taxon>
        <taxon>Ditrysia</taxon>
        <taxon>Noctuoidea</taxon>
        <taxon>Noctuidae</taxon>
        <taxon>Plusiinae</taxon>
        <taxon>Trichoplusia</taxon>
    </lineage>
</organism>
<dbReference type="KEGG" id="tnl:113496429"/>
<evidence type="ECO:0000256" key="1">
    <source>
        <dbReference type="SAM" id="SignalP"/>
    </source>
</evidence>